<name>A0A645J1E1_9ZZZZ</name>
<comment type="caution">
    <text evidence="1">The sequence shown here is derived from an EMBL/GenBank/DDBJ whole genome shotgun (WGS) entry which is preliminary data.</text>
</comment>
<sequence>MIELAIENAKDPNNTESIWLALVQLAKSTPRPEPLIGYVHGEGIKWINEEKSDDDVQYLTKSLFERRLETNLGFTIAKKATKGD</sequence>
<proteinExistence type="predicted"/>
<dbReference type="AlphaFoldDB" id="A0A645J1E1"/>
<accession>A0A645J1E1</accession>
<reference evidence="1" key="1">
    <citation type="submission" date="2019-08" db="EMBL/GenBank/DDBJ databases">
        <authorList>
            <person name="Kucharzyk K."/>
            <person name="Murdoch R.W."/>
            <person name="Higgins S."/>
            <person name="Loffler F."/>
        </authorList>
    </citation>
    <scope>NUCLEOTIDE SEQUENCE</scope>
</reference>
<dbReference type="EMBL" id="VSSQ01128887">
    <property type="protein sequence ID" value="MPN57401.1"/>
    <property type="molecule type" value="Genomic_DNA"/>
</dbReference>
<gene>
    <name evidence="1" type="ORF">SDC9_205095</name>
</gene>
<organism evidence="1">
    <name type="scientific">bioreactor metagenome</name>
    <dbReference type="NCBI Taxonomy" id="1076179"/>
    <lineage>
        <taxon>unclassified sequences</taxon>
        <taxon>metagenomes</taxon>
        <taxon>ecological metagenomes</taxon>
    </lineage>
</organism>
<protein>
    <submittedName>
        <fullName evidence="1">Uncharacterized protein</fullName>
    </submittedName>
</protein>
<evidence type="ECO:0000313" key="1">
    <source>
        <dbReference type="EMBL" id="MPN57401.1"/>
    </source>
</evidence>